<dbReference type="EMBL" id="SJPM01000022">
    <property type="protein sequence ID" value="TWT88027.1"/>
    <property type="molecule type" value="Genomic_DNA"/>
</dbReference>
<accession>A0A5C5ZM21</accession>
<gene>
    <name evidence="4" type="primary">pstS_2</name>
    <name evidence="4" type="ORF">Pla100_57580</name>
</gene>
<name>A0A5C5ZM21_9BACT</name>
<dbReference type="RefSeq" id="WP_146582123.1">
    <property type="nucleotide sequence ID" value="NZ_SJPM01000022.1"/>
</dbReference>
<dbReference type="PANTHER" id="PTHR30570:SF1">
    <property type="entry name" value="PHOSPHATE-BINDING PROTEIN PSTS"/>
    <property type="match status" value="1"/>
</dbReference>
<dbReference type="Gene3D" id="3.40.190.10">
    <property type="entry name" value="Periplasmic binding protein-like II"/>
    <property type="match status" value="1"/>
</dbReference>
<dbReference type="Proteomes" id="UP000316213">
    <property type="component" value="Unassembled WGS sequence"/>
</dbReference>
<protein>
    <submittedName>
        <fullName evidence="4">Phosphate-binding protein PstS</fullName>
    </submittedName>
</protein>
<dbReference type="OrthoDB" id="9790048at2"/>
<proteinExistence type="predicted"/>
<dbReference type="InterPro" id="IPR050811">
    <property type="entry name" value="Phosphate_ABC_transporter"/>
</dbReference>
<dbReference type="SUPFAM" id="SSF53850">
    <property type="entry name" value="Periplasmic binding protein-like II"/>
    <property type="match status" value="1"/>
</dbReference>
<feature type="chain" id="PRO_5022696994" evidence="2">
    <location>
        <begin position="26"/>
        <end position="150"/>
    </location>
</feature>
<keyword evidence="5" id="KW-1185">Reference proteome</keyword>
<dbReference type="Pfam" id="PF12849">
    <property type="entry name" value="PBP_like_2"/>
    <property type="match status" value="1"/>
</dbReference>
<evidence type="ECO:0000259" key="3">
    <source>
        <dbReference type="Pfam" id="PF12849"/>
    </source>
</evidence>
<dbReference type="PROSITE" id="PS51257">
    <property type="entry name" value="PROKAR_LIPOPROTEIN"/>
    <property type="match status" value="1"/>
</dbReference>
<reference evidence="4 5" key="1">
    <citation type="submission" date="2019-02" db="EMBL/GenBank/DDBJ databases">
        <title>Deep-cultivation of Planctomycetes and their phenomic and genomic characterization uncovers novel biology.</title>
        <authorList>
            <person name="Wiegand S."/>
            <person name="Jogler M."/>
            <person name="Boedeker C."/>
            <person name="Pinto D."/>
            <person name="Vollmers J."/>
            <person name="Rivas-Marin E."/>
            <person name="Kohn T."/>
            <person name="Peeters S.H."/>
            <person name="Heuer A."/>
            <person name="Rast P."/>
            <person name="Oberbeckmann S."/>
            <person name="Bunk B."/>
            <person name="Jeske O."/>
            <person name="Meyerdierks A."/>
            <person name="Storesund J.E."/>
            <person name="Kallscheuer N."/>
            <person name="Luecker S."/>
            <person name="Lage O.M."/>
            <person name="Pohl T."/>
            <person name="Merkel B.J."/>
            <person name="Hornburger P."/>
            <person name="Mueller R.-W."/>
            <person name="Bruemmer F."/>
            <person name="Labrenz M."/>
            <person name="Spormann A.M."/>
            <person name="Op Den Camp H."/>
            <person name="Overmann J."/>
            <person name="Amann R."/>
            <person name="Jetten M.S.M."/>
            <person name="Mascher T."/>
            <person name="Medema M.H."/>
            <person name="Devos D.P."/>
            <person name="Kaster A.-K."/>
            <person name="Ovreas L."/>
            <person name="Rohde M."/>
            <person name="Galperin M.Y."/>
            <person name="Jogler C."/>
        </authorList>
    </citation>
    <scope>NUCLEOTIDE SEQUENCE [LARGE SCALE GENOMIC DNA]</scope>
    <source>
        <strain evidence="4 5">Pla100</strain>
    </source>
</reference>
<dbReference type="AlphaFoldDB" id="A0A5C5ZM21"/>
<comment type="caution">
    <text evidence="4">The sequence shown here is derived from an EMBL/GenBank/DDBJ whole genome shotgun (WGS) entry which is preliminary data.</text>
</comment>
<evidence type="ECO:0000256" key="2">
    <source>
        <dbReference type="SAM" id="SignalP"/>
    </source>
</evidence>
<organism evidence="4 5">
    <name type="scientific">Neorhodopirellula pilleata</name>
    <dbReference type="NCBI Taxonomy" id="2714738"/>
    <lineage>
        <taxon>Bacteria</taxon>
        <taxon>Pseudomonadati</taxon>
        <taxon>Planctomycetota</taxon>
        <taxon>Planctomycetia</taxon>
        <taxon>Pirellulales</taxon>
        <taxon>Pirellulaceae</taxon>
        <taxon>Neorhodopirellula</taxon>
    </lineage>
</organism>
<evidence type="ECO:0000313" key="4">
    <source>
        <dbReference type="EMBL" id="TWT88027.1"/>
    </source>
</evidence>
<evidence type="ECO:0000313" key="5">
    <source>
        <dbReference type="Proteomes" id="UP000316213"/>
    </source>
</evidence>
<dbReference type="InterPro" id="IPR024370">
    <property type="entry name" value="PBP_domain"/>
</dbReference>
<evidence type="ECO:0000256" key="1">
    <source>
        <dbReference type="ARBA" id="ARBA00022729"/>
    </source>
</evidence>
<keyword evidence="1 2" id="KW-0732">Signal</keyword>
<feature type="signal peptide" evidence="2">
    <location>
        <begin position="1"/>
        <end position="25"/>
    </location>
</feature>
<feature type="domain" description="PBP" evidence="3">
    <location>
        <begin position="21"/>
        <end position="141"/>
    </location>
</feature>
<sequence precursor="true">MRFRINLSLVFLLTVACVVSTNTNAQTITMKGSDTLGDEMVPKLVEAYQKSGSSATFKVEALGSSDAFTALLDGSAEIGMSSRPIKDSEKQKLADAGMMVQEHVAGVDMIAVIVNEKNDANNIPLDGVKMIFTGQVETWKRRKRSICPGG</sequence>
<dbReference type="PANTHER" id="PTHR30570">
    <property type="entry name" value="PERIPLASMIC PHOSPHATE BINDING COMPONENT OF PHOSPHATE ABC TRANSPORTER"/>
    <property type="match status" value="1"/>
</dbReference>